<dbReference type="SMART" id="SM00220">
    <property type="entry name" value="S_TKc"/>
    <property type="match status" value="1"/>
</dbReference>
<dbReference type="FunFam" id="1.10.510.10:FF:000467">
    <property type="entry name" value="Liguleless narrow1"/>
    <property type="match status" value="1"/>
</dbReference>
<keyword evidence="13" id="KW-0812">Transmembrane</keyword>
<evidence type="ECO:0000259" key="14">
    <source>
        <dbReference type="PROSITE" id="PS50011"/>
    </source>
</evidence>
<evidence type="ECO:0000256" key="1">
    <source>
        <dbReference type="ARBA" id="ARBA00012513"/>
    </source>
</evidence>
<keyword evidence="13" id="KW-0472">Membrane</keyword>
<protein>
    <recommendedName>
        <fullName evidence="1">non-specific serine/threonine protein kinase</fullName>
        <ecNumber evidence="1">2.7.11.1</ecNumber>
    </recommendedName>
</protein>
<name>A0A368PQG6_SETIT</name>
<keyword evidence="9" id="KW-0325">Glycoprotein</keyword>
<keyword evidence="8" id="KW-1015">Disulfide bond</keyword>
<feature type="region of interest" description="Disordered" evidence="12">
    <location>
        <begin position="1"/>
        <end position="28"/>
    </location>
</feature>
<dbReference type="PANTHER" id="PTHR27002">
    <property type="entry name" value="RECEPTOR-LIKE SERINE/THREONINE-PROTEIN KINASE SD1-8"/>
    <property type="match status" value="1"/>
</dbReference>
<dbReference type="InterPro" id="IPR011009">
    <property type="entry name" value="Kinase-like_dom_sf"/>
</dbReference>
<evidence type="ECO:0000256" key="13">
    <source>
        <dbReference type="SAM" id="Phobius"/>
    </source>
</evidence>
<dbReference type="OrthoDB" id="4062651at2759"/>
<accession>A0A368PQG6</accession>
<dbReference type="PROSITE" id="PS00108">
    <property type="entry name" value="PROTEIN_KINASE_ST"/>
    <property type="match status" value="1"/>
</dbReference>
<keyword evidence="5" id="KW-0547">Nucleotide-binding</keyword>
<keyword evidence="7" id="KW-0067">ATP-binding</keyword>
<dbReference type="Gene3D" id="1.10.510.10">
    <property type="entry name" value="Transferase(Phosphotransferase) domain 1"/>
    <property type="match status" value="1"/>
</dbReference>
<evidence type="ECO:0000256" key="7">
    <source>
        <dbReference type="ARBA" id="ARBA00022840"/>
    </source>
</evidence>
<keyword evidence="2" id="KW-0723">Serine/threonine-protein kinase</keyword>
<keyword evidence="4" id="KW-0732">Signal</keyword>
<proteinExistence type="predicted"/>
<dbReference type="AlphaFoldDB" id="A0A368PQG6"/>
<dbReference type="InterPro" id="IPR001245">
    <property type="entry name" value="Ser-Thr/Tyr_kinase_cat_dom"/>
</dbReference>
<dbReference type="STRING" id="4555.A0A368PQG6"/>
<dbReference type="SUPFAM" id="SSF56112">
    <property type="entry name" value="Protein kinase-like (PK-like)"/>
    <property type="match status" value="1"/>
</dbReference>
<dbReference type="FunFam" id="3.30.200.20:FF:000195">
    <property type="entry name" value="G-type lectin S-receptor-like serine/threonine-protein kinase"/>
    <property type="match status" value="1"/>
</dbReference>
<dbReference type="InterPro" id="IPR000719">
    <property type="entry name" value="Prot_kinase_dom"/>
</dbReference>
<gene>
    <name evidence="15" type="ORF">SETIT_1G293100v2</name>
</gene>
<keyword evidence="13" id="KW-1133">Transmembrane helix</keyword>
<evidence type="ECO:0000256" key="10">
    <source>
        <dbReference type="ARBA" id="ARBA00047899"/>
    </source>
</evidence>
<keyword evidence="6" id="KW-0418">Kinase</keyword>
<dbReference type="EC" id="2.7.11.1" evidence="1"/>
<dbReference type="PROSITE" id="PS50011">
    <property type="entry name" value="PROTEIN_KINASE_DOM"/>
    <property type="match status" value="1"/>
</dbReference>
<evidence type="ECO:0000256" key="8">
    <source>
        <dbReference type="ARBA" id="ARBA00023157"/>
    </source>
</evidence>
<evidence type="ECO:0000256" key="12">
    <source>
        <dbReference type="SAM" id="MobiDB-lite"/>
    </source>
</evidence>
<dbReference type="CDD" id="cd14066">
    <property type="entry name" value="STKc_IRAK"/>
    <property type="match status" value="1"/>
</dbReference>
<evidence type="ECO:0000256" key="3">
    <source>
        <dbReference type="ARBA" id="ARBA00022679"/>
    </source>
</evidence>
<dbReference type="InterPro" id="IPR008271">
    <property type="entry name" value="Ser/Thr_kinase_AS"/>
</dbReference>
<reference evidence="15" key="1">
    <citation type="journal article" date="2012" name="Nat. Biotechnol.">
        <title>Reference genome sequence of the model plant Setaria.</title>
        <authorList>
            <person name="Bennetzen J.L."/>
            <person name="Schmutz J."/>
            <person name="Wang H."/>
            <person name="Percifield R."/>
            <person name="Hawkins J."/>
            <person name="Pontaroli A.C."/>
            <person name="Estep M."/>
            <person name="Feng L."/>
            <person name="Vaughn J.N."/>
            <person name="Grimwood J."/>
            <person name="Jenkins J."/>
            <person name="Barry K."/>
            <person name="Lindquist E."/>
            <person name="Hellsten U."/>
            <person name="Deshpande S."/>
            <person name="Wang X."/>
            <person name="Wu X."/>
            <person name="Mitros T."/>
            <person name="Triplett J."/>
            <person name="Yang X."/>
            <person name="Ye C.Y."/>
            <person name="Mauro-Herrera M."/>
            <person name="Wang L."/>
            <person name="Li P."/>
            <person name="Sharma M."/>
            <person name="Sharma R."/>
            <person name="Ronald P.C."/>
            <person name="Panaud O."/>
            <person name="Kellogg E.A."/>
            <person name="Brutnell T.P."/>
            <person name="Doust A.N."/>
            <person name="Tuskan G.A."/>
            <person name="Rokhsar D."/>
            <person name="Devos K.M."/>
        </authorList>
    </citation>
    <scope>NUCLEOTIDE SEQUENCE [LARGE SCALE GENOMIC DNA]</scope>
    <source>
        <strain evidence="15">Yugu1</strain>
    </source>
</reference>
<comment type="catalytic activity">
    <reaction evidence="10">
        <text>L-threonyl-[protein] + ATP = O-phospho-L-threonyl-[protein] + ADP + H(+)</text>
        <dbReference type="Rhea" id="RHEA:46608"/>
        <dbReference type="Rhea" id="RHEA-COMP:11060"/>
        <dbReference type="Rhea" id="RHEA-COMP:11605"/>
        <dbReference type="ChEBI" id="CHEBI:15378"/>
        <dbReference type="ChEBI" id="CHEBI:30013"/>
        <dbReference type="ChEBI" id="CHEBI:30616"/>
        <dbReference type="ChEBI" id="CHEBI:61977"/>
        <dbReference type="ChEBI" id="CHEBI:456216"/>
        <dbReference type="EC" id="2.7.11.1"/>
    </reaction>
</comment>
<evidence type="ECO:0000256" key="11">
    <source>
        <dbReference type="ARBA" id="ARBA00048679"/>
    </source>
</evidence>
<evidence type="ECO:0000256" key="5">
    <source>
        <dbReference type="ARBA" id="ARBA00022741"/>
    </source>
</evidence>
<evidence type="ECO:0000256" key="6">
    <source>
        <dbReference type="ARBA" id="ARBA00022777"/>
    </source>
</evidence>
<evidence type="ECO:0000256" key="9">
    <source>
        <dbReference type="ARBA" id="ARBA00023180"/>
    </source>
</evidence>
<dbReference type="Gene3D" id="3.30.200.20">
    <property type="entry name" value="Phosphorylase Kinase, domain 1"/>
    <property type="match status" value="1"/>
</dbReference>
<feature type="domain" description="Protein kinase" evidence="14">
    <location>
        <begin position="179"/>
        <end position="466"/>
    </location>
</feature>
<dbReference type="GO" id="GO:0004674">
    <property type="term" value="F:protein serine/threonine kinase activity"/>
    <property type="evidence" value="ECO:0007669"/>
    <property type="project" value="UniProtKB-KW"/>
</dbReference>
<evidence type="ECO:0000256" key="2">
    <source>
        <dbReference type="ARBA" id="ARBA00022527"/>
    </source>
</evidence>
<evidence type="ECO:0000313" key="15">
    <source>
        <dbReference type="EMBL" id="RCV08027.1"/>
    </source>
</evidence>
<organism evidence="15">
    <name type="scientific">Setaria italica</name>
    <name type="common">Foxtail millet</name>
    <name type="synonym">Panicum italicum</name>
    <dbReference type="NCBI Taxonomy" id="4555"/>
    <lineage>
        <taxon>Eukaryota</taxon>
        <taxon>Viridiplantae</taxon>
        <taxon>Streptophyta</taxon>
        <taxon>Embryophyta</taxon>
        <taxon>Tracheophyta</taxon>
        <taxon>Spermatophyta</taxon>
        <taxon>Magnoliopsida</taxon>
        <taxon>Liliopsida</taxon>
        <taxon>Poales</taxon>
        <taxon>Poaceae</taxon>
        <taxon>PACMAD clade</taxon>
        <taxon>Panicoideae</taxon>
        <taxon>Panicodae</taxon>
        <taxon>Paniceae</taxon>
        <taxon>Cenchrinae</taxon>
        <taxon>Setaria</taxon>
    </lineage>
</organism>
<dbReference type="PANTHER" id="PTHR27002:SF804">
    <property type="entry name" value="OS02G0710500 PROTEIN"/>
    <property type="match status" value="1"/>
</dbReference>
<evidence type="ECO:0000256" key="4">
    <source>
        <dbReference type="ARBA" id="ARBA00022729"/>
    </source>
</evidence>
<feature type="transmembrane region" description="Helical" evidence="13">
    <location>
        <begin position="118"/>
        <end position="140"/>
    </location>
</feature>
<comment type="catalytic activity">
    <reaction evidence="11">
        <text>L-seryl-[protein] + ATP = O-phospho-L-seryl-[protein] + ADP + H(+)</text>
        <dbReference type="Rhea" id="RHEA:17989"/>
        <dbReference type="Rhea" id="RHEA-COMP:9863"/>
        <dbReference type="Rhea" id="RHEA-COMP:11604"/>
        <dbReference type="ChEBI" id="CHEBI:15378"/>
        <dbReference type="ChEBI" id="CHEBI:29999"/>
        <dbReference type="ChEBI" id="CHEBI:30616"/>
        <dbReference type="ChEBI" id="CHEBI:83421"/>
        <dbReference type="ChEBI" id="CHEBI:456216"/>
        <dbReference type="EC" id="2.7.11.1"/>
    </reaction>
</comment>
<sequence length="502" mass="56608">MQPDQNNNETELRNKLGTGTKTAVPCQENKREVPHLHNNKKVFFLDAGPCMVNSHIWQPTRDIQTGLRAAINSPGAPRTMEEPGERMAGPPYLLRHRRLMDIAPASPSDSGHSGSKGMTIMVSILVVVIICTLFYCVYCWRWRKRNAVRRAQIESLRPLSNSDLPLMDLTSIHEATNSFSKENKLGEGGFGPVYRGVLSGGAEIAVKRLSARSRQGAAEFRNEVELIAKLQHRNLVRLLGCCVEREEKMLIYEYLPNRSLDAFLFDTRKSGQLDWKMRQSIILGIARGMLYLHEDSCLKVIHRDLKASNVLLDNKMNPKISDFGMAKIFEEESNEVNTGRVVGTYGYMAPEYAMEGVFSVKSDVFSFGVLVLEILSGQRNGSMYLQEHQHTLIQDAWKLWNEDRAADFMDASLAGSYSRDEAWRCFHVGLLCVQENPELRPTMSNVVLMLISDQTQMPAPAQPPLFARFKKVSVSEFSLAMKTDTTKTQSVNEVSISMIEPR</sequence>
<dbReference type="EMBL" id="CM003528">
    <property type="protein sequence ID" value="RCV08027.1"/>
    <property type="molecule type" value="Genomic_DNA"/>
</dbReference>
<dbReference type="Pfam" id="PF07714">
    <property type="entry name" value="PK_Tyr_Ser-Thr"/>
    <property type="match status" value="1"/>
</dbReference>
<reference evidence="15" key="2">
    <citation type="submission" date="2015-07" db="EMBL/GenBank/DDBJ databases">
        <authorList>
            <person name="Noorani M."/>
        </authorList>
    </citation>
    <scope>NUCLEOTIDE SEQUENCE</scope>
    <source>
        <strain evidence="15">Yugu1</strain>
    </source>
</reference>
<dbReference type="GO" id="GO:0005524">
    <property type="term" value="F:ATP binding"/>
    <property type="evidence" value="ECO:0007669"/>
    <property type="project" value="UniProtKB-KW"/>
</dbReference>
<keyword evidence="3" id="KW-0808">Transferase</keyword>